<reference evidence="11 12" key="1">
    <citation type="submission" date="2020-08" db="EMBL/GenBank/DDBJ databases">
        <title>Genomic Encyclopedia of Type Strains, Phase IV (KMG-IV): sequencing the most valuable type-strain genomes for metagenomic binning, comparative biology and taxonomic classification.</title>
        <authorList>
            <person name="Goeker M."/>
        </authorList>
    </citation>
    <scope>NUCLEOTIDE SEQUENCE [LARGE SCALE GENOMIC DNA]</scope>
    <source>
        <strain evidence="11 12">DSM 102134</strain>
    </source>
</reference>
<dbReference type="GO" id="GO:0022857">
    <property type="term" value="F:transmembrane transporter activity"/>
    <property type="evidence" value="ECO:0007669"/>
    <property type="project" value="UniProtKB-UniRule"/>
</dbReference>
<feature type="transmembrane region" description="Helical" evidence="9">
    <location>
        <begin position="12"/>
        <end position="30"/>
    </location>
</feature>
<feature type="transmembrane region" description="Helical" evidence="9">
    <location>
        <begin position="50"/>
        <end position="67"/>
    </location>
</feature>
<keyword evidence="6 9" id="KW-1133">Transmembrane helix</keyword>
<evidence type="ECO:0000256" key="6">
    <source>
        <dbReference type="ARBA" id="ARBA00022989"/>
    </source>
</evidence>
<keyword evidence="3" id="KW-1003">Cell membrane</keyword>
<evidence type="ECO:0000256" key="2">
    <source>
        <dbReference type="ARBA" id="ARBA00022448"/>
    </source>
</evidence>
<evidence type="ECO:0000256" key="3">
    <source>
        <dbReference type="ARBA" id="ARBA00022475"/>
    </source>
</evidence>
<keyword evidence="4 9" id="KW-0997">Cell inner membrane</keyword>
<comment type="function">
    <text evidence="9">Part of the tripartite ATP-independent periplasmic (TRAP) transport system.</text>
</comment>
<gene>
    <name evidence="11" type="ORF">HNQ75_003517</name>
</gene>
<evidence type="ECO:0000256" key="5">
    <source>
        <dbReference type="ARBA" id="ARBA00022692"/>
    </source>
</evidence>
<dbReference type="GO" id="GO:0005886">
    <property type="term" value="C:plasma membrane"/>
    <property type="evidence" value="ECO:0007669"/>
    <property type="project" value="UniProtKB-SubCell"/>
</dbReference>
<dbReference type="RefSeq" id="WP_077545934.1">
    <property type="nucleotide sequence ID" value="NZ_JACHEJ010000010.1"/>
</dbReference>
<comment type="subunit">
    <text evidence="9">The complex comprises the extracytoplasmic solute receptor protein and the two transmembrane proteins.</text>
</comment>
<keyword evidence="2 9" id="KW-0813">Transport</keyword>
<accession>A0A7W9YZZ1</accession>
<evidence type="ECO:0000256" key="8">
    <source>
        <dbReference type="ARBA" id="ARBA00038436"/>
    </source>
</evidence>
<comment type="similarity">
    <text evidence="8 9">Belongs to the TRAP transporter small permease family.</text>
</comment>
<evidence type="ECO:0000259" key="10">
    <source>
        <dbReference type="Pfam" id="PF04290"/>
    </source>
</evidence>
<dbReference type="Proteomes" id="UP000535501">
    <property type="component" value="Unassembled WGS sequence"/>
</dbReference>
<dbReference type="PANTHER" id="PTHR35011">
    <property type="entry name" value="2,3-DIKETO-L-GULONATE TRAP TRANSPORTER SMALL PERMEASE PROTEIN YIAM"/>
    <property type="match status" value="1"/>
</dbReference>
<sequence length="171" mass="18783">MLLVTRLTDRLARILAFVGAAGVLAMMVHVCADVASRAMTGASLPATVEVVSYYYMVLVAFLPLAWVERKEGMISVELLDFLLTPRMRRVSDLAVVLFSITVYAVIAYASWLTAVKNYQTGTFVIALQTKIVTWPGYFLPPIGFALAALIMIVQLLKIVHGKTDADWGTPE</sequence>
<dbReference type="InterPro" id="IPR007387">
    <property type="entry name" value="TRAP_DctQ"/>
</dbReference>
<name>A0A7W9YZZ1_9HYPH</name>
<feature type="domain" description="Tripartite ATP-independent periplasmic transporters DctQ component" evidence="10">
    <location>
        <begin position="26"/>
        <end position="159"/>
    </location>
</feature>
<evidence type="ECO:0000256" key="7">
    <source>
        <dbReference type="ARBA" id="ARBA00023136"/>
    </source>
</evidence>
<evidence type="ECO:0000313" key="11">
    <source>
        <dbReference type="EMBL" id="MBB6181530.1"/>
    </source>
</evidence>
<dbReference type="GO" id="GO:0015740">
    <property type="term" value="P:C4-dicarboxylate transport"/>
    <property type="evidence" value="ECO:0007669"/>
    <property type="project" value="TreeGrafter"/>
</dbReference>
<keyword evidence="5 9" id="KW-0812">Transmembrane</keyword>
<evidence type="ECO:0000313" key="12">
    <source>
        <dbReference type="Proteomes" id="UP000535501"/>
    </source>
</evidence>
<feature type="transmembrane region" description="Helical" evidence="9">
    <location>
        <begin position="134"/>
        <end position="156"/>
    </location>
</feature>
<feature type="transmembrane region" description="Helical" evidence="9">
    <location>
        <begin position="93"/>
        <end position="114"/>
    </location>
</feature>
<keyword evidence="12" id="KW-1185">Reference proteome</keyword>
<dbReference type="PANTHER" id="PTHR35011:SF10">
    <property type="entry name" value="TRAP TRANSPORTER SMALL PERMEASE PROTEIN"/>
    <property type="match status" value="1"/>
</dbReference>
<comment type="caution">
    <text evidence="11">The sequence shown here is derived from an EMBL/GenBank/DDBJ whole genome shotgun (WGS) entry which is preliminary data.</text>
</comment>
<comment type="subcellular location">
    <subcellularLocation>
        <location evidence="1 9">Cell inner membrane</location>
        <topology evidence="1 9">Multi-pass membrane protein</topology>
    </subcellularLocation>
</comment>
<dbReference type="InterPro" id="IPR055348">
    <property type="entry name" value="DctQ"/>
</dbReference>
<organism evidence="11 12">
    <name type="scientific">Pseudorhizobium flavum</name>
    <dbReference type="NCBI Taxonomy" id="1335061"/>
    <lineage>
        <taxon>Bacteria</taxon>
        <taxon>Pseudomonadati</taxon>
        <taxon>Pseudomonadota</taxon>
        <taxon>Alphaproteobacteria</taxon>
        <taxon>Hyphomicrobiales</taxon>
        <taxon>Rhizobiaceae</taxon>
        <taxon>Rhizobium/Agrobacterium group</taxon>
        <taxon>Pseudorhizobium</taxon>
    </lineage>
</organism>
<proteinExistence type="inferred from homology"/>
<evidence type="ECO:0000256" key="1">
    <source>
        <dbReference type="ARBA" id="ARBA00004429"/>
    </source>
</evidence>
<dbReference type="AlphaFoldDB" id="A0A7W9YZZ1"/>
<dbReference type="Pfam" id="PF04290">
    <property type="entry name" value="DctQ"/>
    <property type="match status" value="1"/>
</dbReference>
<protein>
    <recommendedName>
        <fullName evidence="9">TRAP transporter small permease protein</fullName>
    </recommendedName>
</protein>
<evidence type="ECO:0000256" key="9">
    <source>
        <dbReference type="RuleBase" id="RU369079"/>
    </source>
</evidence>
<evidence type="ECO:0000256" key="4">
    <source>
        <dbReference type="ARBA" id="ARBA00022519"/>
    </source>
</evidence>
<keyword evidence="7 9" id="KW-0472">Membrane</keyword>
<dbReference type="EMBL" id="JACHEJ010000010">
    <property type="protein sequence ID" value="MBB6181530.1"/>
    <property type="molecule type" value="Genomic_DNA"/>
</dbReference>